<keyword evidence="2" id="KW-1185">Reference proteome</keyword>
<protein>
    <submittedName>
        <fullName evidence="1">Uncharacterized protein</fullName>
    </submittedName>
</protein>
<dbReference type="EMBL" id="CM042880">
    <property type="protein sequence ID" value="KAI4389998.1"/>
    <property type="molecule type" value="Genomic_DNA"/>
</dbReference>
<comment type="caution">
    <text evidence="1">The sequence shown here is derived from an EMBL/GenBank/DDBJ whole genome shotgun (WGS) entry which is preliminary data.</text>
</comment>
<evidence type="ECO:0000313" key="1">
    <source>
        <dbReference type="EMBL" id="KAI4389998.1"/>
    </source>
</evidence>
<organism evidence="1 2">
    <name type="scientific">Melastoma candidum</name>
    <dbReference type="NCBI Taxonomy" id="119954"/>
    <lineage>
        <taxon>Eukaryota</taxon>
        <taxon>Viridiplantae</taxon>
        <taxon>Streptophyta</taxon>
        <taxon>Embryophyta</taxon>
        <taxon>Tracheophyta</taxon>
        <taxon>Spermatophyta</taxon>
        <taxon>Magnoliopsida</taxon>
        <taxon>eudicotyledons</taxon>
        <taxon>Gunneridae</taxon>
        <taxon>Pentapetalae</taxon>
        <taxon>rosids</taxon>
        <taxon>malvids</taxon>
        <taxon>Myrtales</taxon>
        <taxon>Melastomataceae</taxon>
        <taxon>Melastomatoideae</taxon>
        <taxon>Melastomateae</taxon>
        <taxon>Melastoma</taxon>
    </lineage>
</organism>
<accession>A0ACB9SFJ4</accession>
<proteinExistence type="predicted"/>
<gene>
    <name evidence="1" type="ORF">MLD38_002157</name>
</gene>
<dbReference type="Proteomes" id="UP001057402">
    <property type="component" value="Chromosome 1"/>
</dbReference>
<evidence type="ECO:0000313" key="2">
    <source>
        <dbReference type="Proteomes" id="UP001057402"/>
    </source>
</evidence>
<name>A0ACB9SFJ4_9MYRT</name>
<reference evidence="2" key="1">
    <citation type="journal article" date="2023" name="Front. Plant Sci.">
        <title>Chromosomal-level genome assembly of Melastoma candidum provides insights into trichome evolution.</title>
        <authorList>
            <person name="Zhong Y."/>
            <person name="Wu W."/>
            <person name="Sun C."/>
            <person name="Zou P."/>
            <person name="Liu Y."/>
            <person name="Dai S."/>
            <person name="Zhou R."/>
        </authorList>
    </citation>
    <scope>NUCLEOTIDE SEQUENCE [LARGE SCALE GENOMIC DNA]</scope>
</reference>
<sequence length="189" mass="21490">MEKPKNKILRFLPKVLSFRFGPSRDKDASVPRSTARFSGPIIPREARRTLDTPQEPTSPKVSCLGQIKQHQGRKNNNKLINKDEDARWRRSRLLSKESKGKEEEERMPLDGNAPALGKMRRFASRRSSLSNFDWKAQVAPEEEEDRIALSAPLGGVGTGLMPKKEINLWKRRTTEPPRPLNLGPPRTDS</sequence>